<accession>A0A0A9HMW9</accession>
<organism evidence="2">
    <name type="scientific">Arundo donax</name>
    <name type="common">Giant reed</name>
    <name type="synonym">Donax arundinaceus</name>
    <dbReference type="NCBI Taxonomy" id="35708"/>
    <lineage>
        <taxon>Eukaryota</taxon>
        <taxon>Viridiplantae</taxon>
        <taxon>Streptophyta</taxon>
        <taxon>Embryophyta</taxon>
        <taxon>Tracheophyta</taxon>
        <taxon>Spermatophyta</taxon>
        <taxon>Magnoliopsida</taxon>
        <taxon>Liliopsida</taxon>
        <taxon>Poales</taxon>
        <taxon>Poaceae</taxon>
        <taxon>PACMAD clade</taxon>
        <taxon>Arundinoideae</taxon>
        <taxon>Arundineae</taxon>
        <taxon>Arundo</taxon>
    </lineage>
</organism>
<evidence type="ECO:0000256" key="1">
    <source>
        <dbReference type="SAM" id="SignalP"/>
    </source>
</evidence>
<reference evidence="2" key="1">
    <citation type="submission" date="2014-09" db="EMBL/GenBank/DDBJ databases">
        <authorList>
            <person name="Magalhaes I.L.F."/>
            <person name="Oliveira U."/>
            <person name="Santos F.R."/>
            <person name="Vidigal T.H.D.A."/>
            <person name="Brescovit A.D."/>
            <person name="Santos A.J."/>
        </authorList>
    </citation>
    <scope>NUCLEOTIDE SEQUENCE</scope>
    <source>
        <tissue evidence="2">Shoot tissue taken approximately 20 cm above the soil surface</tissue>
    </source>
</reference>
<keyword evidence="1" id="KW-0732">Signal</keyword>
<protein>
    <submittedName>
        <fullName evidence="2">Uncharacterized protein</fullName>
    </submittedName>
</protein>
<sequence length="35" mass="4268">MQLLVLYWMYLCWFECLGFQLEQNVIYSFGILCTV</sequence>
<dbReference type="EMBL" id="GBRH01161670">
    <property type="protein sequence ID" value="JAE36226.1"/>
    <property type="molecule type" value="Transcribed_RNA"/>
</dbReference>
<proteinExistence type="predicted"/>
<evidence type="ECO:0000313" key="2">
    <source>
        <dbReference type="EMBL" id="JAE36226.1"/>
    </source>
</evidence>
<feature type="signal peptide" evidence="1">
    <location>
        <begin position="1"/>
        <end position="18"/>
    </location>
</feature>
<reference evidence="2" key="2">
    <citation type="journal article" date="2015" name="Data Brief">
        <title>Shoot transcriptome of the giant reed, Arundo donax.</title>
        <authorList>
            <person name="Barrero R.A."/>
            <person name="Guerrero F.D."/>
            <person name="Moolhuijzen P."/>
            <person name="Goolsby J.A."/>
            <person name="Tidwell J."/>
            <person name="Bellgard S.E."/>
            <person name="Bellgard M.I."/>
        </authorList>
    </citation>
    <scope>NUCLEOTIDE SEQUENCE</scope>
    <source>
        <tissue evidence="2">Shoot tissue taken approximately 20 cm above the soil surface</tissue>
    </source>
</reference>
<dbReference type="AlphaFoldDB" id="A0A0A9HMW9"/>
<name>A0A0A9HMW9_ARUDO</name>
<feature type="chain" id="PRO_5002063084" evidence="1">
    <location>
        <begin position="19"/>
        <end position="35"/>
    </location>
</feature>